<dbReference type="SUPFAM" id="SSF82093">
    <property type="entry name" value="Heme chaperone CcmE"/>
    <property type="match status" value="1"/>
</dbReference>
<evidence type="ECO:0000256" key="5">
    <source>
        <dbReference type="ARBA" id="ARBA00022748"/>
    </source>
</evidence>
<organism evidence="11 12">
    <name type="scientific">Calditerrivibrio nitroreducens</name>
    <dbReference type="NCBI Taxonomy" id="477976"/>
    <lineage>
        <taxon>Bacteria</taxon>
        <taxon>Pseudomonadati</taxon>
        <taxon>Deferribacterota</taxon>
        <taxon>Deferribacteres</taxon>
        <taxon>Deferribacterales</taxon>
        <taxon>Calditerrivibrionaceae</taxon>
    </lineage>
</organism>
<name>A0A2J6WNH0_9BACT</name>
<dbReference type="InterPro" id="IPR036127">
    <property type="entry name" value="CcmE-like_sf"/>
</dbReference>
<dbReference type="PANTHER" id="PTHR34128">
    <property type="entry name" value="CYTOCHROME C-TYPE BIOGENESIS PROTEIN CCME HOMOLOG, MITOCHONDRIAL"/>
    <property type="match status" value="1"/>
</dbReference>
<keyword evidence="4" id="KW-0479">Metal-binding</keyword>
<dbReference type="GO" id="GO:0046872">
    <property type="term" value="F:metal ion binding"/>
    <property type="evidence" value="ECO:0007669"/>
    <property type="project" value="UniProtKB-KW"/>
</dbReference>
<dbReference type="PANTHER" id="PTHR34128:SF2">
    <property type="entry name" value="CYTOCHROME C-TYPE BIOGENESIS PROTEIN CCME HOMOLOG, MITOCHONDRIAL"/>
    <property type="match status" value="1"/>
</dbReference>
<keyword evidence="9 10" id="KW-0472">Membrane</keyword>
<evidence type="ECO:0000256" key="7">
    <source>
        <dbReference type="ARBA" id="ARBA00022989"/>
    </source>
</evidence>
<keyword evidence="5" id="KW-0201">Cytochrome c-type biogenesis</keyword>
<protein>
    <submittedName>
        <fullName evidence="11">Cytochrome c biogenesis protein CcmE</fullName>
    </submittedName>
</protein>
<dbReference type="Gene3D" id="2.40.50.140">
    <property type="entry name" value="Nucleic acid-binding proteins"/>
    <property type="match status" value="1"/>
</dbReference>
<evidence type="ECO:0000313" key="11">
    <source>
        <dbReference type="EMBL" id="PMP71915.1"/>
    </source>
</evidence>
<evidence type="ECO:0000256" key="4">
    <source>
        <dbReference type="ARBA" id="ARBA00022723"/>
    </source>
</evidence>
<evidence type="ECO:0000256" key="8">
    <source>
        <dbReference type="ARBA" id="ARBA00023004"/>
    </source>
</evidence>
<keyword evidence="6" id="KW-0735">Signal-anchor</keyword>
<proteinExistence type="predicted"/>
<evidence type="ECO:0000256" key="3">
    <source>
        <dbReference type="ARBA" id="ARBA00022692"/>
    </source>
</evidence>
<dbReference type="GO" id="GO:0017003">
    <property type="term" value="P:protein-heme linkage"/>
    <property type="evidence" value="ECO:0007669"/>
    <property type="project" value="InterPro"/>
</dbReference>
<keyword evidence="2" id="KW-0349">Heme</keyword>
<dbReference type="GO" id="GO:0005886">
    <property type="term" value="C:plasma membrane"/>
    <property type="evidence" value="ECO:0007669"/>
    <property type="project" value="InterPro"/>
</dbReference>
<evidence type="ECO:0000313" key="12">
    <source>
        <dbReference type="Proteomes" id="UP000242881"/>
    </source>
</evidence>
<keyword evidence="7 10" id="KW-1133">Transmembrane helix</keyword>
<evidence type="ECO:0000256" key="9">
    <source>
        <dbReference type="ARBA" id="ARBA00023136"/>
    </source>
</evidence>
<accession>A0A2J6WNH0</accession>
<comment type="caution">
    <text evidence="11">The sequence shown here is derived from an EMBL/GenBank/DDBJ whole genome shotgun (WGS) entry which is preliminary data.</text>
</comment>
<dbReference type="GO" id="GO:0020037">
    <property type="term" value="F:heme binding"/>
    <property type="evidence" value="ECO:0007669"/>
    <property type="project" value="InterPro"/>
</dbReference>
<gene>
    <name evidence="11" type="ORF">C0187_02910</name>
</gene>
<evidence type="ECO:0000256" key="2">
    <source>
        <dbReference type="ARBA" id="ARBA00022617"/>
    </source>
</evidence>
<dbReference type="EMBL" id="PNIN01000032">
    <property type="protein sequence ID" value="PMP71915.1"/>
    <property type="molecule type" value="Genomic_DNA"/>
</dbReference>
<dbReference type="GO" id="GO:0017004">
    <property type="term" value="P:cytochrome complex assembly"/>
    <property type="evidence" value="ECO:0007669"/>
    <property type="project" value="UniProtKB-KW"/>
</dbReference>
<evidence type="ECO:0000256" key="1">
    <source>
        <dbReference type="ARBA" id="ARBA00004370"/>
    </source>
</evidence>
<dbReference type="RefSeq" id="WP_424606124.1">
    <property type="nucleotide sequence ID" value="NZ_JBNAVA010000011.1"/>
</dbReference>
<comment type="subcellular location">
    <subcellularLocation>
        <location evidence="1">Membrane</location>
    </subcellularLocation>
</comment>
<evidence type="ECO:0000256" key="6">
    <source>
        <dbReference type="ARBA" id="ARBA00022968"/>
    </source>
</evidence>
<dbReference type="InterPro" id="IPR004329">
    <property type="entry name" value="CcmE"/>
</dbReference>
<dbReference type="AlphaFoldDB" id="A0A2J6WNH0"/>
<reference evidence="11 12" key="1">
    <citation type="submission" date="2018-01" db="EMBL/GenBank/DDBJ databases">
        <title>Metagenomic assembled genomes from two thermal pools in the Uzon Caldera, Kamchatka, Russia.</title>
        <authorList>
            <person name="Wilkins L."/>
            <person name="Ettinger C."/>
        </authorList>
    </citation>
    <scope>NUCLEOTIDE SEQUENCE [LARGE SCALE GENOMIC DNA]</scope>
    <source>
        <strain evidence="11">ZAV-05</strain>
    </source>
</reference>
<keyword evidence="3 10" id="KW-0812">Transmembrane</keyword>
<dbReference type="InterPro" id="IPR012340">
    <property type="entry name" value="NA-bd_OB-fold"/>
</dbReference>
<feature type="transmembrane region" description="Helical" evidence="10">
    <location>
        <begin position="7"/>
        <end position="26"/>
    </location>
</feature>
<evidence type="ECO:0000256" key="10">
    <source>
        <dbReference type="SAM" id="Phobius"/>
    </source>
</evidence>
<dbReference type="Pfam" id="PF03100">
    <property type="entry name" value="CcmE"/>
    <property type="match status" value="1"/>
</dbReference>
<dbReference type="Proteomes" id="UP000242881">
    <property type="component" value="Unassembled WGS sequence"/>
</dbReference>
<sequence length="135" mass="15269">MKKKKIVVVVGLIILSAIIFIMVSGFKQNTIYYIEVHELQQNPDKFTKKGIRISGDVLDGSVKKDEINKHLEFIMIDKTGAKMNVVYNGIIPDAFKESIQVIVEGKYDKNTNTFTANTLLAKCPSKYEAEVEKQK</sequence>
<keyword evidence="8" id="KW-0408">Iron</keyword>